<evidence type="ECO:0000256" key="1">
    <source>
        <dbReference type="ARBA" id="ARBA00011066"/>
    </source>
</evidence>
<dbReference type="Gene3D" id="3.40.1160.10">
    <property type="entry name" value="Acetylglutamate kinase-like"/>
    <property type="match status" value="1"/>
</dbReference>
<reference evidence="7 8" key="1">
    <citation type="submission" date="2024-09" db="EMBL/GenBank/DDBJ databases">
        <authorList>
            <person name="Sun Q."/>
            <person name="Mori K."/>
        </authorList>
    </citation>
    <scope>NUCLEOTIDE SEQUENCE [LARGE SCALE GENOMIC DNA]</scope>
    <source>
        <strain evidence="7 8">CICC 10874</strain>
    </source>
</reference>
<dbReference type="Pfam" id="PF00696">
    <property type="entry name" value="AA_kinase"/>
    <property type="match status" value="1"/>
</dbReference>
<proteinExistence type="inferred from homology"/>
<evidence type="ECO:0000313" key="8">
    <source>
        <dbReference type="Proteomes" id="UP001589793"/>
    </source>
</evidence>
<evidence type="ECO:0000313" key="7">
    <source>
        <dbReference type="EMBL" id="MFC0673907.1"/>
    </source>
</evidence>
<comment type="caution">
    <text evidence="7">The sequence shown here is derived from an EMBL/GenBank/DDBJ whole genome shotgun (WGS) entry which is preliminary data.</text>
</comment>
<keyword evidence="8" id="KW-1185">Reference proteome</keyword>
<evidence type="ECO:0000256" key="3">
    <source>
        <dbReference type="ARBA" id="ARBA00022777"/>
    </source>
</evidence>
<evidence type="ECO:0000259" key="6">
    <source>
        <dbReference type="Pfam" id="PF00696"/>
    </source>
</evidence>
<dbReference type="CDD" id="cd04235">
    <property type="entry name" value="AAK_CK"/>
    <property type="match status" value="1"/>
</dbReference>
<dbReference type="NCBIfam" id="NF009008">
    <property type="entry name" value="PRK12354.1"/>
    <property type="match status" value="1"/>
</dbReference>
<accession>A0ABV6RAA0</accession>
<feature type="domain" description="Aspartate/glutamate/uridylate kinase" evidence="6">
    <location>
        <begin position="1"/>
        <end position="283"/>
    </location>
</feature>
<evidence type="ECO:0000256" key="4">
    <source>
        <dbReference type="NCBIfam" id="TIGR00746"/>
    </source>
</evidence>
<dbReference type="PRINTS" id="PR01469">
    <property type="entry name" value="CARBMTKINASE"/>
</dbReference>
<dbReference type="RefSeq" id="WP_376979840.1">
    <property type="nucleotide sequence ID" value="NZ_JBHLSV010000007.1"/>
</dbReference>
<dbReference type="NCBIfam" id="TIGR00746">
    <property type="entry name" value="arcC"/>
    <property type="match status" value="1"/>
</dbReference>
<dbReference type="InterPro" id="IPR036393">
    <property type="entry name" value="AceGlu_kinase-like_sf"/>
</dbReference>
<comment type="similarity">
    <text evidence="1 5">Belongs to the carbamate kinase family.</text>
</comment>
<evidence type="ECO:0000256" key="2">
    <source>
        <dbReference type="ARBA" id="ARBA00022679"/>
    </source>
</evidence>
<protein>
    <recommendedName>
        <fullName evidence="4 5">Carbamate kinase</fullName>
    </recommendedName>
</protein>
<dbReference type="SUPFAM" id="SSF53633">
    <property type="entry name" value="Carbamate kinase-like"/>
    <property type="match status" value="1"/>
</dbReference>
<dbReference type="InterPro" id="IPR001048">
    <property type="entry name" value="Asp/Glu/Uridylate_kinase"/>
</dbReference>
<dbReference type="InterPro" id="IPR003964">
    <property type="entry name" value="Carb_kinase"/>
</dbReference>
<keyword evidence="3 5" id="KW-0418">Kinase</keyword>
<sequence>MKIVAALGGNALSRRGEPITSDNLRRNVRAAMEPLGHLALEHDLILTHGNGPQVGLLALQNLAYEDVAAYPLDVLGAETQGMLGYVVGQELMNALHMRKDMATILTTTVVAEDDPAFAEPTKFVGPVYEEARARELAAEHGWEIGRDGDWWRRVVPSPEPVRIRQAPTIRMLSEAGLIVLCVGGGGIPVIVDEAAGQMRGVEAVIDKDHASAVLAGDVDADLLLLLTDADAVYLDWGTPQQRAIRRATPAQLAQHGFAAGSMGPKVAAARRFASSGRGEAVIGSLDRLDEILAGTSGTRIVAEGDLLFYS</sequence>
<organism evidence="7 8">
    <name type="scientific">Brachybacterium hainanense</name>
    <dbReference type="NCBI Taxonomy" id="1541174"/>
    <lineage>
        <taxon>Bacteria</taxon>
        <taxon>Bacillati</taxon>
        <taxon>Actinomycetota</taxon>
        <taxon>Actinomycetes</taxon>
        <taxon>Micrococcales</taxon>
        <taxon>Dermabacteraceae</taxon>
        <taxon>Brachybacterium</taxon>
    </lineage>
</organism>
<gene>
    <name evidence="7" type="primary">arcC</name>
    <name evidence="7" type="ORF">ACFFF6_08055</name>
</gene>
<dbReference type="EMBL" id="JBHLSV010000007">
    <property type="protein sequence ID" value="MFC0673907.1"/>
    <property type="molecule type" value="Genomic_DNA"/>
</dbReference>
<dbReference type="PIRSF" id="PIRSF000723">
    <property type="entry name" value="Carbamate_kin"/>
    <property type="match status" value="1"/>
</dbReference>
<dbReference type="GO" id="GO:0008804">
    <property type="term" value="F:carbamate kinase activity"/>
    <property type="evidence" value="ECO:0007669"/>
    <property type="project" value="UniProtKB-EC"/>
</dbReference>
<dbReference type="Proteomes" id="UP001589793">
    <property type="component" value="Unassembled WGS sequence"/>
</dbReference>
<dbReference type="PANTHER" id="PTHR30409:SF1">
    <property type="entry name" value="CARBAMATE KINASE-RELATED"/>
    <property type="match status" value="1"/>
</dbReference>
<dbReference type="PANTHER" id="PTHR30409">
    <property type="entry name" value="CARBAMATE KINASE"/>
    <property type="match status" value="1"/>
</dbReference>
<evidence type="ECO:0000256" key="5">
    <source>
        <dbReference type="PIRNR" id="PIRNR000723"/>
    </source>
</evidence>
<keyword evidence="2 5" id="KW-0808">Transferase</keyword>
<name>A0ABV6RAA0_9MICO</name>